<dbReference type="SUPFAM" id="SSF50998">
    <property type="entry name" value="Quinoprotein alcohol dehydrogenase-like"/>
    <property type="match status" value="1"/>
</dbReference>
<dbReference type="Proteomes" id="UP001589896">
    <property type="component" value="Unassembled WGS sequence"/>
</dbReference>
<dbReference type="InterPro" id="IPR002372">
    <property type="entry name" value="PQQ_rpt_dom"/>
</dbReference>
<evidence type="ECO:0000313" key="4">
    <source>
        <dbReference type="Proteomes" id="UP001589896"/>
    </source>
</evidence>
<dbReference type="InterPro" id="IPR018391">
    <property type="entry name" value="PQQ_b-propeller_rpt"/>
</dbReference>
<dbReference type="Gene3D" id="2.130.10.10">
    <property type="entry name" value="YVTN repeat-like/Quinoprotein amine dehydrogenase"/>
    <property type="match status" value="1"/>
</dbReference>
<feature type="domain" description="Pyrrolo-quinoline quinone repeat" evidence="2">
    <location>
        <begin position="388"/>
        <end position="525"/>
    </location>
</feature>
<feature type="compositionally biased region" description="Low complexity" evidence="1">
    <location>
        <begin position="277"/>
        <end position="299"/>
    </location>
</feature>
<dbReference type="Pfam" id="PF13360">
    <property type="entry name" value="PQQ_2"/>
    <property type="match status" value="1"/>
</dbReference>
<comment type="caution">
    <text evidence="3">The sequence shown here is derived from an EMBL/GenBank/DDBJ whole genome shotgun (WGS) entry which is preliminary data.</text>
</comment>
<accession>A0ABV6RXY4</accession>
<feature type="compositionally biased region" description="Polar residues" evidence="1">
    <location>
        <begin position="264"/>
        <end position="276"/>
    </location>
</feature>
<feature type="compositionally biased region" description="Low complexity" evidence="1">
    <location>
        <begin position="10"/>
        <end position="33"/>
    </location>
</feature>
<feature type="region of interest" description="Disordered" evidence="1">
    <location>
        <begin position="264"/>
        <end position="303"/>
    </location>
</feature>
<gene>
    <name evidence="3" type="ORF">ACFFGH_27770</name>
</gene>
<dbReference type="PANTHER" id="PTHR34512:SF30">
    <property type="entry name" value="OUTER MEMBRANE PROTEIN ASSEMBLY FACTOR BAMB"/>
    <property type="match status" value="1"/>
</dbReference>
<dbReference type="SMART" id="SM00564">
    <property type="entry name" value="PQQ"/>
    <property type="match status" value="4"/>
</dbReference>
<evidence type="ECO:0000313" key="3">
    <source>
        <dbReference type="EMBL" id="MFC0681646.1"/>
    </source>
</evidence>
<dbReference type="InterPro" id="IPR015943">
    <property type="entry name" value="WD40/YVTN_repeat-like_dom_sf"/>
</dbReference>
<evidence type="ECO:0000256" key="1">
    <source>
        <dbReference type="SAM" id="MobiDB-lite"/>
    </source>
</evidence>
<dbReference type="InterPro" id="IPR011047">
    <property type="entry name" value="Quinoprotein_ADH-like_sf"/>
</dbReference>
<dbReference type="PANTHER" id="PTHR34512">
    <property type="entry name" value="CELL SURFACE PROTEIN"/>
    <property type="match status" value="1"/>
</dbReference>
<evidence type="ECO:0000259" key="2">
    <source>
        <dbReference type="Pfam" id="PF13360"/>
    </source>
</evidence>
<name>A0ABV6RXY4_9GAMM</name>
<reference evidence="3 4" key="1">
    <citation type="submission" date="2024-09" db="EMBL/GenBank/DDBJ databases">
        <authorList>
            <person name="Sun Q."/>
            <person name="Mori K."/>
        </authorList>
    </citation>
    <scope>NUCLEOTIDE SEQUENCE [LARGE SCALE GENOMIC DNA]</scope>
    <source>
        <strain evidence="3 4">KCTC 23076</strain>
    </source>
</reference>
<organism evidence="3 4">
    <name type="scientific">Lysobacter korlensis</name>
    <dbReference type="NCBI Taxonomy" id="553636"/>
    <lineage>
        <taxon>Bacteria</taxon>
        <taxon>Pseudomonadati</taxon>
        <taxon>Pseudomonadota</taxon>
        <taxon>Gammaproteobacteria</taxon>
        <taxon>Lysobacterales</taxon>
        <taxon>Lysobacteraceae</taxon>
        <taxon>Lysobacter</taxon>
    </lineage>
</organism>
<protein>
    <submittedName>
        <fullName evidence="3">PQQ-binding-like beta-propeller repeat protein</fullName>
    </submittedName>
</protein>
<dbReference type="EMBL" id="JBHLTG010000008">
    <property type="protein sequence ID" value="MFC0681646.1"/>
    <property type="molecule type" value="Genomic_DNA"/>
</dbReference>
<dbReference type="RefSeq" id="WP_386674641.1">
    <property type="nucleotide sequence ID" value="NZ_JBHLTG010000008.1"/>
</dbReference>
<keyword evidence="4" id="KW-1185">Reference proteome</keyword>
<sequence>MRSDDDLGDPEAPGASAPGATPTVPAAGAQPPSVRRRRSVAPAVVLPLLLAVLAGSLFVVDRSAPALAGGDAARFVPPDGHAARYQDADGTVDAVENARLIGVEGLFTAPDAVASAVLGSLGEAGVTGAQLWRETLTTADGSQYSDLYLLDDSGISEVAAWGGPVGFTFEPALLLMPAGAAAGDEWSSSGSAFGDGVLTYRAEYRASEPPASMETAAGGRLKIAQDCLQVDGSLLVEEPESGPLLESTGTSIWCPGEGRVLTTGEQNGEPVTSAVTDPSAPLAPAAPAADPAAPEDAPAVQPGDVTPLDAVAVDPFFGESVKQGAVTIPPAHSDAGLVLVANDRGDDLHAWRLGPSRATLEWAAHPGGVIVGVAAVGDLVLAATSERAVHAYDALGRRLWTWRGDELALAPPRSASTAGSNPLVATRDGRVALLAAEDGAEQWSADLGADTRGGFVIAGTVVVLADERGRLSGLDIATGELRWRQDAGMIEALSAAADGTAVYAATFDNELLAIDPASGEVRWDDGFAGILRSMTVTPAGVVLATDEETVGYDADGAEVWAAAGGGGLPIVGEAPEAGATVSLRDRRAALRSADGEDAGEWHLPDEATVEGGHVIRDGSDVVLVDSFLLFWRMEGR</sequence>
<feature type="region of interest" description="Disordered" evidence="1">
    <location>
        <begin position="1"/>
        <end position="34"/>
    </location>
</feature>
<proteinExistence type="predicted"/>